<gene>
    <name evidence="1" type="ORF">NE237_020995</name>
</gene>
<dbReference type="Proteomes" id="UP001141806">
    <property type="component" value="Unassembled WGS sequence"/>
</dbReference>
<sequence length="140" mass="16338">MCYLRHFLSPSCAFSGDPRCSRPENGDVRTTLTVIFKQKHLITIHNIDNRHSISLLFRNNFWKVELQYLSLRIPQGNNYLRVRRSGQISISSCVTVFGEMLLMYSHFQLRTTTGHCSDLSCNENLIDRKCQQEELCSFIF</sequence>
<evidence type="ECO:0000313" key="2">
    <source>
        <dbReference type="Proteomes" id="UP001141806"/>
    </source>
</evidence>
<proteinExistence type="predicted"/>
<comment type="caution">
    <text evidence="1">The sequence shown here is derived from an EMBL/GenBank/DDBJ whole genome shotgun (WGS) entry which is preliminary data.</text>
</comment>
<accession>A0A9Q0K3Y7</accession>
<name>A0A9Q0K3Y7_9MAGN</name>
<reference evidence="1" key="1">
    <citation type="journal article" date="2023" name="Plant J.">
        <title>The genome of the king protea, Protea cynaroides.</title>
        <authorList>
            <person name="Chang J."/>
            <person name="Duong T.A."/>
            <person name="Schoeman C."/>
            <person name="Ma X."/>
            <person name="Roodt D."/>
            <person name="Barker N."/>
            <person name="Li Z."/>
            <person name="Van de Peer Y."/>
            <person name="Mizrachi E."/>
        </authorList>
    </citation>
    <scope>NUCLEOTIDE SEQUENCE</scope>
    <source>
        <tissue evidence="1">Young leaves</tissue>
    </source>
</reference>
<protein>
    <submittedName>
        <fullName evidence="1">Uncharacterized protein</fullName>
    </submittedName>
</protein>
<dbReference type="EMBL" id="JAMYWD010000009">
    <property type="protein sequence ID" value="KAJ4961085.1"/>
    <property type="molecule type" value="Genomic_DNA"/>
</dbReference>
<evidence type="ECO:0000313" key="1">
    <source>
        <dbReference type="EMBL" id="KAJ4961085.1"/>
    </source>
</evidence>
<organism evidence="1 2">
    <name type="scientific">Protea cynaroides</name>
    <dbReference type="NCBI Taxonomy" id="273540"/>
    <lineage>
        <taxon>Eukaryota</taxon>
        <taxon>Viridiplantae</taxon>
        <taxon>Streptophyta</taxon>
        <taxon>Embryophyta</taxon>
        <taxon>Tracheophyta</taxon>
        <taxon>Spermatophyta</taxon>
        <taxon>Magnoliopsida</taxon>
        <taxon>Proteales</taxon>
        <taxon>Proteaceae</taxon>
        <taxon>Protea</taxon>
    </lineage>
</organism>
<dbReference type="AlphaFoldDB" id="A0A9Q0K3Y7"/>
<keyword evidence="2" id="KW-1185">Reference proteome</keyword>